<evidence type="ECO:0000256" key="2">
    <source>
        <dbReference type="ARBA" id="ARBA00004430"/>
    </source>
</evidence>
<dbReference type="Pfam" id="PF17749">
    <property type="entry name" value="MIP-T3_C"/>
    <property type="match status" value="1"/>
</dbReference>
<dbReference type="KEGG" id="tet:TTHERM_01070330"/>
<accession>Q24FQ8</accession>
<feature type="compositionally biased region" description="Acidic residues" evidence="10">
    <location>
        <begin position="250"/>
        <end position="259"/>
    </location>
</feature>
<protein>
    <submittedName>
        <fullName evidence="13">Microtubule-binding protein MIP-T3</fullName>
    </submittedName>
</protein>
<dbReference type="GO" id="GO:0060271">
    <property type="term" value="P:cilium assembly"/>
    <property type="evidence" value="ECO:0007669"/>
    <property type="project" value="TreeGrafter"/>
</dbReference>
<dbReference type="GeneID" id="7833887"/>
<keyword evidence="5 9" id="KW-0175">Coiled coil</keyword>
<gene>
    <name evidence="13" type="ORF">TTHERM_01070330</name>
</gene>
<dbReference type="InterPro" id="IPR041476">
    <property type="entry name" value="TRAF3IP1_C"/>
</dbReference>
<feature type="compositionally biased region" description="Basic and acidic residues" evidence="10">
    <location>
        <begin position="175"/>
        <end position="192"/>
    </location>
</feature>
<evidence type="ECO:0000313" key="14">
    <source>
        <dbReference type="Proteomes" id="UP000009168"/>
    </source>
</evidence>
<comment type="similarity">
    <text evidence="8">Belongs to the TRAF3IP1 family.</text>
</comment>
<dbReference type="InterPro" id="IPR040468">
    <property type="entry name" value="TRAF3IP1_N"/>
</dbReference>
<comment type="subcellular location">
    <subcellularLocation>
        <location evidence="2">Cytoplasm</location>
        <location evidence="2">Cytoskeleton</location>
        <location evidence="2">Cilium axoneme</location>
    </subcellularLocation>
    <subcellularLocation>
        <location evidence="1">Cytoplasm</location>
        <location evidence="1">Cytoskeleton</location>
        <location evidence="1">Cilium basal body</location>
    </subcellularLocation>
</comment>
<evidence type="ECO:0000259" key="12">
    <source>
        <dbReference type="Pfam" id="PF17749"/>
    </source>
</evidence>
<dbReference type="HOGENOM" id="CLU_023216_2_0_1"/>
<dbReference type="eggNOG" id="KOG3809">
    <property type="taxonomic scope" value="Eukaryota"/>
</dbReference>
<dbReference type="OMA" id="FRFLMDV"/>
<dbReference type="Gene3D" id="1.10.418.50">
    <property type="entry name" value="Microtubule-binding protein MIP-T3"/>
    <property type="match status" value="1"/>
</dbReference>
<proteinExistence type="inferred from homology"/>
<dbReference type="PANTHER" id="PTHR31363:SF0">
    <property type="entry name" value="TRAF3-INTERACTING PROTEIN 1"/>
    <property type="match status" value="1"/>
</dbReference>
<dbReference type="InParanoid" id="Q24FQ8"/>
<dbReference type="OrthoDB" id="10258914at2759"/>
<organism evidence="13 14">
    <name type="scientific">Tetrahymena thermophila (strain SB210)</name>
    <dbReference type="NCBI Taxonomy" id="312017"/>
    <lineage>
        <taxon>Eukaryota</taxon>
        <taxon>Sar</taxon>
        <taxon>Alveolata</taxon>
        <taxon>Ciliophora</taxon>
        <taxon>Intramacronucleata</taxon>
        <taxon>Oligohymenophorea</taxon>
        <taxon>Hymenostomatida</taxon>
        <taxon>Tetrahymenina</taxon>
        <taxon>Tetrahymenidae</taxon>
        <taxon>Tetrahymena</taxon>
    </lineage>
</organism>
<evidence type="ECO:0000256" key="3">
    <source>
        <dbReference type="ARBA" id="ARBA00022490"/>
    </source>
</evidence>
<dbReference type="GO" id="GO:0070507">
    <property type="term" value="P:regulation of microtubule cytoskeleton organization"/>
    <property type="evidence" value="ECO:0007669"/>
    <property type="project" value="TreeGrafter"/>
</dbReference>
<dbReference type="InterPro" id="IPR042576">
    <property type="entry name" value="TRAF3IP1_N_sf"/>
</dbReference>
<dbReference type="EMBL" id="GG662270">
    <property type="protein sequence ID" value="EAS06586.1"/>
    <property type="molecule type" value="Genomic_DNA"/>
</dbReference>
<feature type="region of interest" description="Disordered" evidence="10">
    <location>
        <begin position="139"/>
        <end position="329"/>
    </location>
</feature>
<feature type="compositionally biased region" description="Basic and acidic residues" evidence="10">
    <location>
        <begin position="139"/>
        <end position="167"/>
    </location>
</feature>
<dbReference type="GO" id="GO:0005930">
    <property type="term" value="C:axoneme"/>
    <property type="evidence" value="ECO:0007669"/>
    <property type="project" value="UniProtKB-SubCell"/>
</dbReference>
<evidence type="ECO:0000256" key="1">
    <source>
        <dbReference type="ARBA" id="ARBA00004120"/>
    </source>
</evidence>
<feature type="compositionally biased region" description="Low complexity" evidence="10">
    <location>
        <begin position="213"/>
        <end position="222"/>
    </location>
</feature>
<feature type="domain" description="TRAF3-interacting protein 1 N-terminal" evidence="11">
    <location>
        <begin position="6"/>
        <end position="117"/>
    </location>
</feature>
<reference evidence="14" key="1">
    <citation type="journal article" date="2006" name="PLoS Biol.">
        <title>Macronuclear genome sequence of the ciliate Tetrahymena thermophila, a model eukaryote.</title>
        <authorList>
            <person name="Eisen J.A."/>
            <person name="Coyne R.S."/>
            <person name="Wu M."/>
            <person name="Wu D."/>
            <person name="Thiagarajan M."/>
            <person name="Wortman J.R."/>
            <person name="Badger J.H."/>
            <person name="Ren Q."/>
            <person name="Amedeo P."/>
            <person name="Jones K.M."/>
            <person name="Tallon L.J."/>
            <person name="Delcher A.L."/>
            <person name="Salzberg S.L."/>
            <person name="Silva J.C."/>
            <person name="Haas B.J."/>
            <person name="Majoros W.H."/>
            <person name="Farzad M."/>
            <person name="Carlton J.M."/>
            <person name="Smith R.K. Jr."/>
            <person name="Garg J."/>
            <person name="Pearlman R.E."/>
            <person name="Karrer K.M."/>
            <person name="Sun L."/>
            <person name="Manning G."/>
            <person name="Elde N.C."/>
            <person name="Turkewitz A.P."/>
            <person name="Asai D.J."/>
            <person name="Wilkes D.E."/>
            <person name="Wang Y."/>
            <person name="Cai H."/>
            <person name="Collins K."/>
            <person name="Stewart B.A."/>
            <person name="Lee S.R."/>
            <person name="Wilamowska K."/>
            <person name="Weinberg Z."/>
            <person name="Ruzzo W.L."/>
            <person name="Wloga D."/>
            <person name="Gaertig J."/>
            <person name="Frankel J."/>
            <person name="Tsao C.-C."/>
            <person name="Gorovsky M.A."/>
            <person name="Keeling P.J."/>
            <person name="Waller R.F."/>
            <person name="Patron N.J."/>
            <person name="Cherry J.M."/>
            <person name="Stover N.A."/>
            <person name="Krieger C.J."/>
            <person name="del Toro C."/>
            <person name="Ryder H.F."/>
            <person name="Williamson S.C."/>
            <person name="Barbeau R.A."/>
            <person name="Hamilton E.P."/>
            <person name="Orias E."/>
        </authorList>
    </citation>
    <scope>NUCLEOTIDE SEQUENCE [LARGE SCALE GENOMIC DNA]</scope>
    <source>
        <strain evidence="14">SB210</strain>
    </source>
</reference>
<evidence type="ECO:0000256" key="5">
    <source>
        <dbReference type="ARBA" id="ARBA00023054"/>
    </source>
</evidence>
<dbReference type="GO" id="GO:0042073">
    <property type="term" value="P:intraciliary transport"/>
    <property type="evidence" value="ECO:0007669"/>
    <property type="project" value="TreeGrafter"/>
</dbReference>
<keyword evidence="7" id="KW-0966">Cell projection</keyword>
<feature type="domain" description="TRAF3-interacting protein 1 C-terminal" evidence="12">
    <location>
        <begin position="301"/>
        <end position="447"/>
    </location>
</feature>
<name>Q24FQ8_TETTS</name>
<sequence length="451" mass="49537">MADDKFWEPTIKLYTGFIKKPSMSEKLLAKPPFKYLFDIILATMDATGFGQGLYTDQEKDANYYENRDLKILFLRKVIDLIQYTNKSSLQAKPNKIVAGLEPEHTNSFLCELHRVATTPELCQKGNSIVKKLLAKIEKETQGGGDAGEKPAEKGGEEPQKKPEKKPQQEPPAEQPKPKREDPPSQPKVERSNSKGVGGQVDEPVPVNRQNMRPSSAAKAPPKIANNVKVADTQSKGKGTTGVIVDRGDKDEDDQNEAEQADNRGSQPENAGGKGVSKFTNQALNDNLGIVPSAQKDQGGEEGDNQGGIKFKRKIGNQKPTIGGSTTATAGGTTAVLQGASSGADISALTQMVQEIAKNVNPLGKSLEFIADDIESMNHELDYWTKQYKQYKEKMQNELKVTDEMLQPIQDQIAEIEEKISDKRNKISNVKAQLIKNQSQIQTLLYSVVSTK</sequence>
<evidence type="ECO:0000256" key="8">
    <source>
        <dbReference type="ARBA" id="ARBA00043971"/>
    </source>
</evidence>
<dbReference type="GO" id="GO:0008017">
    <property type="term" value="F:microtubule binding"/>
    <property type="evidence" value="ECO:0007669"/>
    <property type="project" value="InterPro"/>
</dbReference>
<evidence type="ECO:0000313" key="13">
    <source>
        <dbReference type="EMBL" id="EAS06586.1"/>
    </source>
</evidence>
<dbReference type="Pfam" id="PF10243">
    <property type="entry name" value="MIP-T3"/>
    <property type="match status" value="1"/>
</dbReference>
<dbReference type="GO" id="GO:0036064">
    <property type="term" value="C:ciliary basal body"/>
    <property type="evidence" value="ECO:0007669"/>
    <property type="project" value="TreeGrafter"/>
</dbReference>
<dbReference type="GO" id="GO:0030992">
    <property type="term" value="C:intraciliary transport particle B"/>
    <property type="evidence" value="ECO:0007669"/>
    <property type="project" value="TreeGrafter"/>
</dbReference>
<dbReference type="InterPro" id="IPR018799">
    <property type="entry name" value="TRAF3IP1"/>
</dbReference>
<keyword evidence="6" id="KW-0206">Cytoskeleton</keyword>
<evidence type="ECO:0000259" key="11">
    <source>
        <dbReference type="Pfam" id="PF10243"/>
    </source>
</evidence>
<dbReference type="AlphaFoldDB" id="Q24FQ8"/>
<evidence type="ECO:0000256" key="6">
    <source>
        <dbReference type="ARBA" id="ARBA00023212"/>
    </source>
</evidence>
<feature type="coiled-coil region" evidence="9">
    <location>
        <begin position="373"/>
        <end position="432"/>
    </location>
</feature>
<keyword evidence="3" id="KW-0963">Cytoplasm</keyword>
<keyword evidence="4" id="KW-0970">Cilium biogenesis/degradation</keyword>
<dbReference type="PANTHER" id="PTHR31363">
    <property type="entry name" value="TRAF3-INTERACTING PROTEIN 1"/>
    <property type="match status" value="1"/>
</dbReference>
<evidence type="ECO:0000256" key="4">
    <source>
        <dbReference type="ARBA" id="ARBA00022794"/>
    </source>
</evidence>
<evidence type="ECO:0000256" key="7">
    <source>
        <dbReference type="ARBA" id="ARBA00023273"/>
    </source>
</evidence>
<dbReference type="Proteomes" id="UP000009168">
    <property type="component" value="Unassembled WGS sequence"/>
</dbReference>
<evidence type="ECO:0000256" key="10">
    <source>
        <dbReference type="SAM" id="MobiDB-lite"/>
    </source>
</evidence>
<dbReference type="RefSeq" id="XP_001026831.1">
    <property type="nucleotide sequence ID" value="XM_001026831.3"/>
</dbReference>
<dbReference type="STRING" id="312017.Q24FQ8"/>
<evidence type="ECO:0000256" key="9">
    <source>
        <dbReference type="SAM" id="Coils"/>
    </source>
</evidence>
<keyword evidence="14" id="KW-1185">Reference proteome</keyword>
<feature type="compositionally biased region" description="Low complexity" evidence="10">
    <location>
        <begin position="320"/>
        <end position="329"/>
    </location>
</feature>